<keyword evidence="3" id="KW-1185">Reference proteome</keyword>
<comment type="caution">
    <text evidence="2">The sequence shown here is derived from an EMBL/GenBank/DDBJ whole genome shotgun (WGS) entry which is preliminary data.</text>
</comment>
<dbReference type="AlphaFoldDB" id="A0AAE1HAV1"/>
<dbReference type="EMBL" id="JAHWGI010000723">
    <property type="protein sequence ID" value="KAK3917386.1"/>
    <property type="molecule type" value="Genomic_DNA"/>
</dbReference>
<organism evidence="2 3">
    <name type="scientific">Frankliniella fusca</name>
    <dbReference type="NCBI Taxonomy" id="407009"/>
    <lineage>
        <taxon>Eukaryota</taxon>
        <taxon>Metazoa</taxon>
        <taxon>Ecdysozoa</taxon>
        <taxon>Arthropoda</taxon>
        <taxon>Hexapoda</taxon>
        <taxon>Insecta</taxon>
        <taxon>Pterygota</taxon>
        <taxon>Neoptera</taxon>
        <taxon>Paraneoptera</taxon>
        <taxon>Thysanoptera</taxon>
        <taxon>Terebrantia</taxon>
        <taxon>Thripoidea</taxon>
        <taxon>Thripidae</taxon>
        <taxon>Frankliniella</taxon>
    </lineage>
</organism>
<feature type="region of interest" description="Disordered" evidence="1">
    <location>
        <begin position="89"/>
        <end position="118"/>
    </location>
</feature>
<feature type="compositionally biased region" description="Basic and acidic residues" evidence="1">
    <location>
        <begin position="91"/>
        <end position="102"/>
    </location>
</feature>
<feature type="compositionally biased region" description="Basic and acidic residues" evidence="1">
    <location>
        <begin position="109"/>
        <end position="118"/>
    </location>
</feature>
<name>A0AAE1HAV1_9NEOP</name>
<dbReference type="Proteomes" id="UP001219518">
    <property type="component" value="Unassembled WGS sequence"/>
</dbReference>
<reference evidence="2" key="2">
    <citation type="journal article" date="2023" name="BMC Genomics">
        <title>Pest status, molecular evolution, and epigenetic factors derived from the genome assembly of Frankliniella fusca, a thysanopteran phytovirus vector.</title>
        <authorList>
            <person name="Catto M.A."/>
            <person name="Labadie P.E."/>
            <person name="Jacobson A.L."/>
            <person name="Kennedy G.G."/>
            <person name="Srinivasan R."/>
            <person name="Hunt B.G."/>
        </authorList>
    </citation>
    <scope>NUCLEOTIDE SEQUENCE</scope>
    <source>
        <strain evidence="2">PL_HMW_Pooled</strain>
    </source>
</reference>
<evidence type="ECO:0000313" key="3">
    <source>
        <dbReference type="Proteomes" id="UP001219518"/>
    </source>
</evidence>
<feature type="non-terminal residue" evidence="2">
    <location>
        <position position="118"/>
    </location>
</feature>
<accession>A0AAE1HAV1</accession>
<sequence>WVLSVAVLSTARRGLSGLSQSPRGQGRGGGVSLRPYGVSPCGEASGWLREGWSICEQVRGLAHLAFPLPPPSLPGWLVHCLRLDVPPRAFRHQDGPSLDELRQLPGGETQDKTRRSVG</sequence>
<evidence type="ECO:0000256" key="1">
    <source>
        <dbReference type="SAM" id="MobiDB-lite"/>
    </source>
</evidence>
<evidence type="ECO:0000313" key="2">
    <source>
        <dbReference type="EMBL" id="KAK3917386.1"/>
    </source>
</evidence>
<feature type="region of interest" description="Disordered" evidence="1">
    <location>
        <begin position="16"/>
        <end position="35"/>
    </location>
</feature>
<protein>
    <submittedName>
        <fullName evidence="2">NADH-quinone oxidoreductase subunit C/D</fullName>
    </submittedName>
</protein>
<proteinExistence type="predicted"/>
<reference evidence="2" key="1">
    <citation type="submission" date="2021-07" db="EMBL/GenBank/DDBJ databases">
        <authorList>
            <person name="Catto M.A."/>
            <person name="Jacobson A."/>
            <person name="Kennedy G."/>
            <person name="Labadie P."/>
            <person name="Hunt B.G."/>
            <person name="Srinivasan R."/>
        </authorList>
    </citation>
    <scope>NUCLEOTIDE SEQUENCE</scope>
    <source>
        <strain evidence="2">PL_HMW_Pooled</strain>
        <tissue evidence="2">Head</tissue>
    </source>
</reference>
<gene>
    <name evidence="2" type="ORF">KUF71_006917</name>
</gene>